<keyword evidence="3" id="KW-1185">Reference proteome</keyword>
<sequence length="334" mass="36459">MIKADIVMTLRSPLAHSTPDVQGEGKRGNITELRKIPFITSYGELIQLPAVSGNSIRCSKRRVQGYKMLQELNDITLPLDAIYFILAGGTTGNTKAKPVGQNVYAELRQTLPFIDLFGGSYKGHFLGGRMGVGFGLPVTKETLPIHSKVMDKLGLNTDPDVYPDLLSLNEAINNNVIMYARHALEGTRGLTDETESSASGQMIYGMQAMPIGTVLISRIVLNEPTASPLTESCYYAFLSTLLDDGFLGAAFAKGCGEFDAMVLVNGTKTEKDEIRERGLPFWESIQSNKEKIEQTLLGLDNILQNEPSDTKKNKQNKKNNGTGDDALTESSTSQ</sequence>
<gene>
    <name evidence="2" type="ordered locus">Mahau_2540</name>
</gene>
<dbReference type="EMBL" id="CP002360">
    <property type="protein sequence ID" value="AEE97689.1"/>
    <property type="molecule type" value="Genomic_DNA"/>
</dbReference>
<reference evidence="2 3" key="2">
    <citation type="journal article" date="2011" name="Stand. Genomic Sci.">
        <title>Complete genome sequence of Mahella australiensis type strain (50-1 BON).</title>
        <authorList>
            <person name="Sikorski J."/>
            <person name="Teshima H."/>
            <person name="Nolan M."/>
            <person name="Lucas S."/>
            <person name="Hammon N."/>
            <person name="Deshpande S."/>
            <person name="Cheng J.F."/>
            <person name="Pitluck S."/>
            <person name="Liolios K."/>
            <person name="Pagani I."/>
            <person name="Ivanova N."/>
            <person name="Huntemann M."/>
            <person name="Mavromatis K."/>
            <person name="Ovchinikova G."/>
            <person name="Pati A."/>
            <person name="Tapia R."/>
            <person name="Han C."/>
            <person name="Goodwin L."/>
            <person name="Chen A."/>
            <person name="Palaniappan K."/>
            <person name="Land M."/>
            <person name="Hauser L."/>
            <person name="Ngatchou-Djao O.D."/>
            <person name="Rohde M."/>
            <person name="Pukall R."/>
            <person name="Spring S."/>
            <person name="Abt B."/>
            <person name="Goker M."/>
            <person name="Detter J.C."/>
            <person name="Woyke T."/>
            <person name="Bristow J."/>
            <person name="Markowitz V."/>
            <person name="Hugenholtz P."/>
            <person name="Eisen J.A."/>
            <person name="Kyrpides N.C."/>
            <person name="Klenk H.P."/>
            <person name="Lapidus A."/>
        </authorList>
    </citation>
    <scope>NUCLEOTIDE SEQUENCE [LARGE SCALE GENOMIC DNA]</scope>
    <source>
        <strain evidence="3">DSM 15567 / CIP 107919 / 50-1 BON</strain>
    </source>
</reference>
<organism evidence="2 3">
    <name type="scientific">Mahella australiensis (strain DSM 15567 / CIP 107919 / 50-1 BON)</name>
    <dbReference type="NCBI Taxonomy" id="697281"/>
    <lineage>
        <taxon>Bacteria</taxon>
        <taxon>Bacillati</taxon>
        <taxon>Bacillota</taxon>
        <taxon>Clostridia</taxon>
        <taxon>Thermoanaerobacterales</taxon>
        <taxon>Thermoanaerobacterales Family IV. Incertae Sedis</taxon>
        <taxon>Mahella</taxon>
    </lineage>
</organism>
<dbReference type="AlphaFoldDB" id="F3ZXK8"/>
<dbReference type="RefSeq" id="WP_013782112.1">
    <property type="nucleotide sequence ID" value="NC_015520.1"/>
</dbReference>
<proteinExistence type="predicted"/>
<dbReference type="OrthoDB" id="1729886at2"/>
<evidence type="ECO:0000313" key="3">
    <source>
        <dbReference type="Proteomes" id="UP000008457"/>
    </source>
</evidence>
<dbReference type="Proteomes" id="UP000008457">
    <property type="component" value="Chromosome"/>
</dbReference>
<accession>F3ZXK8</accession>
<name>F3ZXK8_MAHA5</name>
<dbReference type="HOGENOM" id="CLU_831370_0_0_9"/>
<feature type="region of interest" description="Disordered" evidence="1">
    <location>
        <begin position="303"/>
        <end position="334"/>
    </location>
</feature>
<reference evidence="3" key="1">
    <citation type="submission" date="2010-11" db="EMBL/GenBank/DDBJ databases">
        <title>The complete genome of Mahella australiensis DSM 15567.</title>
        <authorList>
            <consortium name="US DOE Joint Genome Institute (JGI-PGF)"/>
            <person name="Lucas S."/>
            <person name="Copeland A."/>
            <person name="Lapidus A."/>
            <person name="Bruce D."/>
            <person name="Goodwin L."/>
            <person name="Pitluck S."/>
            <person name="Kyrpides N."/>
            <person name="Mavromatis K."/>
            <person name="Pagani I."/>
            <person name="Ivanova N."/>
            <person name="Teshima H."/>
            <person name="Brettin T."/>
            <person name="Detter J.C."/>
            <person name="Han C."/>
            <person name="Tapia R."/>
            <person name="Land M."/>
            <person name="Hauser L."/>
            <person name="Markowitz V."/>
            <person name="Cheng J.-F."/>
            <person name="Hugenholtz P."/>
            <person name="Woyke T."/>
            <person name="Wu D."/>
            <person name="Spring S."/>
            <person name="Pukall R."/>
            <person name="Steenblock K."/>
            <person name="Schneider S."/>
            <person name="Klenk H.-P."/>
            <person name="Eisen J.A."/>
        </authorList>
    </citation>
    <scope>NUCLEOTIDE SEQUENCE [LARGE SCALE GENOMIC DNA]</scope>
    <source>
        <strain evidence="3">DSM 15567 / CIP 107919 / 50-1 BON</strain>
    </source>
</reference>
<dbReference type="KEGG" id="mas:Mahau_2540"/>
<evidence type="ECO:0000256" key="1">
    <source>
        <dbReference type="SAM" id="MobiDB-lite"/>
    </source>
</evidence>
<protein>
    <submittedName>
        <fullName evidence="2">Uncharacterized protein</fullName>
    </submittedName>
</protein>
<dbReference type="STRING" id="697281.Mahau_2540"/>
<dbReference type="eggNOG" id="ENOG502ZXBU">
    <property type="taxonomic scope" value="Bacteria"/>
</dbReference>
<evidence type="ECO:0000313" key="2">
    <source>
        <dbReference type="EMBL" id="AEE97689.1"/>
    </source>
</evidence>